<dbReference type="GO" id="GO:0046872">
    <property type="term" value="F:metal ion binding"/>
    <property type="evidence" value="ECO:0007669"/>
    <property type="project" value="UniProtKB-KW"/>
</dbReference>
<reference evidence="4" key="1">
    <citation type="submission" date="2014-08" db="EMBL/GenBank/DDBJ databases">
        <authorList>
            <person name="Edwards T."/>
        </authorList>
    </citation>
    <scope>NUCLEOTIDE SEQUENCE [LARGE SCALE GENOMIC DNA]</scope>
</reference>
<dbReference type="InterPro" id="IPR051785">
    <property type="entry name" value="MMCE/EMCE_epimerase"/>
</dbReference>
<name>A0A0K2VQP8_MESPL</name>
<sequence>MMGGLPVRISGIQHIGLTVPDMEEAVAFFTRIFGAVCVMECGSVDVDDEFMIRRLGVPSGRRIKDQRVIRLGNGGNLELFEYSGEPDQTPVRQNSEIGACHFALEVKDAVEATERLRAAGVDVLDGPTLITSGPMEGLTWVYLRSPWGQFLELVSTTGPMGYEKSDGPRMWSPSE</sequence>
<dbReference type="Proteomes" id="UP000182888">
    <property type="component" value="Unassembled WGS sequence"/>
</dbReference>
<evidence type="ECO:0000313" key="3">
    <source>
        <dbReference type="EMBL" id="CDX51365.1"/>
    </source>
</evidence>
<dbReference type="AlphaFoldDB" id="A0A0K2VQP8"/>
<keyword evidence="1" id="KW-0479">Metal-binding</keyword>
<gene>
    <name evidence="3" type="ORF">MPL1032_130270</name>
</gene>
<feature type="domain" description="VOC" evidence="2">
    <location>
        <begin position="11"/>
        <end position="156"/>
    </location>
</feature>
<dbReference type="PANTHER" id="PTHR43048:SF6">
    <property type="entry name" value="BLR8189 PROTEIN"/>
    <property type="match status" value="1"/>
</dbReference>
<dbReference type="InterPro" id="IPR004360">
    <property type="entry name" value="Glyas_Fos-R_dOase_dom"/>
</dbReference>
<dbReference type="InterPro" id="IPR037523">
    <property type="entry name" value="VOC_core"/>
</dbReference>
<keyword evidence="3" id="KW-0560">Oxidoreductase</keyword>
<dbReference type="Pfam" id="PF00903">
    <property type="entry name" value="Glyoxalase"/>
    <property type="match status" value="1"/>
</dbReference>
<proteinExistence type="predicted"/>
<accession>A0A0K2VQP8</accession>
<dbReference type="EMBL" id="CCND01000005">
    <property type="protein sequence ID" value="CDX51365.1"/>
    <property type="molecule type" value="Genomic_DNA"/>
</dbReference>
<dbReference type="PANTHER" id="PTHR43048">
    <property type="entry name" value="METHYLMALONYL-COA EPIMERASE"/>
    <property type="match status" value="1"/>
</dbReference>
<dbReference type="PROSITE" id="PS51819">
    <property type="entry name" value="VOC"/>
    <property type="match status" value="1"/>
</dbReference>
<organism evidence="3 4">
    <name type="scientific">Mesorhizobium plurifarium</name>
    <dbReference type="NCBI Taxonomy" id="69974"/>
    <lineage>
        <taxon>Bacteria</taxon>
        <taxon>Pseudomonadati</taxon>
        <taxon>Pseudomonadota</taxon>
        <taxon>Alphaproteobacteria</taxon>
        <taxon>Hyphomicrobiales</taxon>
        <taxon>Phyllobacteriaceae</taxon>
        <taxon>Mesorhizobium</taxon>
    </lineage>
</organism>
<dbReference type="Gene3D" id="3.10.180.10">
    <property type="entry name" value="2,3-Dihydroxybiphenyl 1,2-Dioxygenase, domain 1"/>
    <property type="match status" value="1"/>
</dbReference>
<dbReference type="GO" id="GO:0004493">
    <property type="term" value="F:methylmalonyl-CoA epimerase activity"/>
    <property type="evidence" value="ECO:0007669"/>
    <property type="project" value="TreeGrafter"/>
</dbReference>
<evidence type="ECO:0000259" key="2">
    <source>
        <dbReference type="PROSITE" id="PS51819"/>
    </source>
</evidence>
<evidence type="ECO:0000256" key="1">
    <source>
        <dbReference type="ARBA" id="ARBA00022723"/>
    </source>
</evidence>
<dbReference type="GO" id="GO:0051213">
    <property type="term" value="F:dioxygenase activity"/>
    <property type="evidence" value="ECO:0007669"/>
    <property type="project" value="UniProtKB-KW"/>
</dbReference>
<dbReference type="SUPFAM" id="SSF54593">
    <property type="entry name" value="Glyoxalase/Bleomycin resistance protein/Dihydroxybiphenyl dioxygenase"/>
    <property type="match status" value="1"/>
</dbReference>
<protein>
    <submittedName>
        <fullName evidence="3">Glyoxalase/bleomycin resistance protein/dioxygenase</fullName>
    </submittedName>
</protein>
<keyword evidence="3" id="KW-0223">Dioxygenase</keyword>
<dbReference type="InterPro" id="IPR029068">
    <property type="entry name" value="Glyas_Bleomycin-R_OHBP_Dase"/>
</dbReference>
<evidence type="ECO:0000313" key="4">
    <source>
        <dbReference type="Proteomes" id="UP000182888"/>
    </source>
</evidence>
<dbReference type="GO" id="GO:0046491">
    <property type="term" value="P:L-methylmalonyl-CoA metabolic process"/>
    <property type="evidence" value="ECO:0007669"/>
    <property type="project" value="TreeGrafter"/>
</dbReference>